<dbReference type="SMART" id="SM00530">
    <property type="entry name" value="HTH_XRE"/>
    <property type="match status" value="1"/>
</dbReference>
<dbReference type="PROSITE" id="PS50943">
    <property type="entry name" value="HTH_CROC1"/>
    <property type="match status" value="1"/>
</dbReference>
<keyword evidence="6" id="KW-1185">Reference proteome</keyword>
<evidence type="ECO:0000256" key="1">
    <source>
        <dbReference type="ARBA" id="ARBA00023015"/>
    </source>
</evidence>
<dbReference type="Proteomes" id="UP000294862">
    <property type="component" value="Unassembled WGS sequence"/>
</dbReference>
<name>A0A4R2IB78_9GAMM</name>
<feature type="domain" description="HTH cro/C1-type" evidence="4">
    <location>
        <begin position="19"/>
        <end position="74"/>
    </location>
</feature>
<dbReference type="Pfam" id="PF01381">
    <property type="entry name" value="HTH_3"/>
    <property type="match status" value="1"/>
</dbReference>
<keyword evidence="3" id="KW-0804">Transcription</keyword>
<sequence length="128" mass="14400">MKDRDIREHAFTGPRPNRIRHARRLARLTQAKLAEAIGVGASAVAQWELPNGTSPTAEHLERIATVCGVSFEWLATGRGTAVQGVAETPAIEVGELAADEFEDRLLVAFRRISRRKREAFVRWMEEFF</sequence>
<dbReference type="RefSeq" id="WP_241987981.1">
    <property type="nucleotide sequence ID" value="NZ_JACGXM010000005.1"/>
</dbReference>
<proteinExistence type="predicted"/>
<dbReference type="GO" id="GO:0003677">
    <property type="term" value="F:DNA binding"/>
    <property type="evidence" value="ECO:0007669"/>
    <property type="project" value="UniProtKB-KW"/>
</dbReference>
<keyword evidence="2" id="KW-0238">DNA-binding</keyword>
<evidence type="ECO:0000313" key="5">
    <source>
        <dbReference type="EMBL" id="TCO41753.1"/>
    </source>
</evidence>
<dbReference type="InterPro" id="IPR001387">
    <property type="entry name" value="Cro/C1-type_HTH"/>
</dbReference>
<dbReference type="Gene3D" id="1.10.260.40">
    <property type="entry name" value="lambda repressor-like DNA-binding domains"/>
    <property type="match status" value="1"/>
</dbReference>
<accession>A0A4R2IB78</accession>
<dbReference type="PANTHER" id="PTHR40661:SF3">
    <property type="entry name" value="FELS-1 PROPHAGE TRANSCRIPTIONAL REGULATOR"/>
    <property type="match status" value="1"/>
</dbReference>
<keyword evidence="1" id="KW-0805">Transcription regulation</keyword>
<dbReference type="SUPFAM" id="SSF47413">
    <property type="entry name" value="lambda repressor-like DNA-binding domains"/>
    <property type="match status" value="1"/>
</dbReference>
<organism evidence="5 6">
    <name type="scientific">Dokdonella fugitiva</name>
    <dbReference type="NCBI Taxonomy" id="328517"/>
    <lineage>
        <taxon>Bacteria</taxon>
        <taxon>Pseudomonadati</taxon>
        <taxon>Pseudomonadota</taxon>
        <taxon>Gammaproteobacteria</taxon>
        <taxon>Lysobacterales</taxon>
        <taxon>Rhodanobacteraceae</taxon>
        <taxon>Dokdonella</taxon>
    </lineage>
</organism>
<dbReference type="PANTHER" id="PTHR40661">
    <property type="match status" value="1"/>
</dbReference>
<evidence type="ECO:0000256" key="2">
    <source>
        <dbReference type="ARBA" id="ARBA00023125"/>
    </source>
</evidence>
<dbReference type="CDD" id="cd00093">
    <property type="entry name" value="HTH_XRE"/>
    <property type="match status" value="1"/>
</dbReference>
<gene>
    <name evidence="5" type="ORF">EV148_102104</name>
</gene>
<evidence type="ECO:0000256" key="3">
    <source>
        <dbReference type="ARBA" id="ARBA00023163"/>
    </source>
</evidence>
<dbReference type="InterPro" id="IPR010982">
    <property type="entry name" value="Lambda_DNA-bd_dom_sf"/>
</dbReference>
<comment type="caution">
    <text evidence="5">The sequence shown here is derived from an EMBL/GenBank/DDBJ whole genome shotgun (WGS) entry which is preliminary data.</text>
</comment>
<reference evidence="5 6" key="1">
    <citation type="journal article" date="2015" name="Stand. Genomic Sci.">
        <title>Genomic Encyclopedia of Bacterial and Archaeal Type Strains, Phase III: the genomes of soil and plant-associated and newly described type strains.</title>
        <authorList>
            <person name="Whitman W.B."/>
            <person name="Woyke T."/>
            <person name="Klenk H.P."/>
            <person name="Zhou Y."/>
            <person name="Lilburn T.G."/>
            <person name="Beck B.J."/>
            <person name="De Vos P."/>
            <person name="Vandamme P."/>
            <person name="Eisen J.A."/>
            <person name="Garrity G."/>
            <person name="Hugenholtz P."/>
            <person name="Kyrpides N.C."/>
        </authorList>
    </citation>
    <scope>NUCLEOTIDE SEQUENCE [LARGE SCALE GENOMIC DNA]</scope>
    <source>
        <strain evidence="5 6">A3</strain>
    </source>
</reference>
<dbReference type="EMBL" id="SLWQ01000002">
    <property type="protein sequence ID" value="TCO41753.1"/>
    <property type="molecule type" value="Genomic_DNA"/>
</dbReference>
<evidence type="ECO:0000259" key="4">
    <source>
        <dbReference type="PROSITE" id="PS50943"/>
    </source>
</evidence>
<protein>
    <submittedName>
        <fullName evidence="5">Transcriptional regulator with XRE-family HTH domain</fullName>
    </submittedName>
</protein>
<dbReference type="AlphaFoldDB" id="A0A4R2IB78"/>
<evidence type="ECO:0000313" key="6">
    <source>
        <dbReference type="Proteomes" id="UP000294862"/>
    </source>
</evidence>